<protein>
    <submittedName>
        <fullName evidence="1">Uncharacterized protein</fullName>
    </submittedName>
</protein>
<dbReference type="EMBL" id="LUXO01000024">
    <property type="protein sequence ID" value="KZV03643.1"/>
    <property type="molecule type" value="Genomic_DNA"/>
</dbReference>
<evidence type="ECO:0000313" key="1">
    <source>
        <dbReference type="EMBL" id="KZV03643.1"/>
    </source>
</evidence>
<proteinExistence type="predicted"/>
<organism evidence="1 2">
    <name type="scientific">Lactiplantibacillus plantarum</name>
    <name type="common">Lactobacillus plantarum</name>
    <dbReference type="NCBI Taxonomy" id="1590"/>
    <lineage>
        <taxon>Bacteria</taxon>
        <taxon>Bacillati</taxon>
        <taxon>Bacillota</taxon>
        <taxon>Bacilli</taxon>
        <taxon>Lactobacillales</taxon>
        <taxon>Lactobacillaceae</taxon>
        <taxon>Lactiplantibacillus</taxon>
    </lineage>
</organism>
<evidence type="ECO:0000313" key="2">
    <source>
        <dbReference type="Proteomes" id="UP000076872"/>
    </source>
</evidence>
<dbReference type="Proteomes" id="UP000076872">
    <property type="component" value="Unassembled WGS sequence"/>
</dbReference>
<accession>A0AAW3RHR6</accession>
<name>A0AAW3RHR6_LACPN</name>
<sequence>MKKVAAILVTYNRVDLLKKMSFPAVDSAGCVNTNSGD</sequence>
<reference evidence="1 2" key="1">
    <citation type="submission" date="2016-03" db="EMBL/GenBank/DDBJ databases">
        <title>Comparative genomics of 54 Lactobacillus plantarum strains reveals genomic uncoupling from niche constraints.</title>
        <authorList>
            <person name="Martino M.E."/>
        </authorList>
    </citation>
    <scope>NUCLEOTIDE SEQUENCE [LARGE SCALE GENOMIC DNA]</scope>
    <source>
        <strain evidence="1 2">NAB2</strain>
    </source>
</reference>
<comment type="caution">
    <text evidence="1">The sequence shown here is derived from an EMBL/GenBank/DDBJ whole genome shotgun (WGS) entry which is preliminary data.</text>
</comment>
<gene>
    <name evidence="1" type="ORF">NAB2_1277</name>
</gene>
<dbReference type="AlphaFoldDB" id="A0AAW3RHR6"/>